<proteinExistence type="predicted"/>
<dbReference type="InterPro" id="IPR013328">
    <property type="entry name" value="6PGD_dom2"/>
</dbReference>
<keyword evidence="6" id="KW-1185">Reference proteome</keyword>
<evidence type="ECO:0000259" key="3">
    <source>
        <dbReference type="Pfam" id="PF01232"/>
    </source>
</evidence>
<evidence type="ECO:0000313" key="5">
    <source>
        <dbReference type="EMBL" id="AWB20457.1"/>
    </source>
</evidence>
<dbReference type="Gene3D" id="3.40.50.720">
    <property type="entry name" value="NAD(P)-binding Rossmann-like Domain"/>
    <property type="match status" value="1"/>
</dbReference>
<dbReference type="GO" id="GO:0016491">
    <property type="term" value="F:oxidoreductase activity"/>
    <property type="evidence" value="ECO:0007669"/>
    <property type="project" value="UniProtKB-KW"/>
</dbReference>
<dbReference type="InterPro" id="IPR013131">
    <property type="entry name" value="Mannitol_DH_N"/>
</dbReference>
<dbReference type="RefSeq" id="WP_099952360.1">
    <property type="nucleotide sequence ID" value="NZ_CP028843.1"/>
</dbReference>
<accession>A0A2R4WFY7</accession>
<dbReference type="Pfam" id="PF08125">
    <property type="entry name" value="Mannitol_dh_C"/>
    <property type="match status" value="1"/>
</dbReference>
<protein>
    <submittedName>
        <fullName evidence="5">D-mannonate oxidoreductase</fullName>
    </submittedName>
</protein>
<evidence type="ECO:0000256" key="1">
    <source>
        <dbReference type="ARBA" id="ARBA00023002"/>
    </source>
</evidence>
<feature type="domain" description="Mannitol dehydrogenase C-terminal" evidence="4">
    <location>
        <begin position="252"/>
        <end position="364"/>
    </location>
</feature>
<dbReference type="PANTHER" id="PTHR30524:SF0">
    <property type="entry name" value="ALTRONATE OXIDOREDUCTASE-RELATED"/>
    <property type="match status" value="1"/>
</dbReference>
<keyword evidence="2" id="KW-0520">NAD</keyword>
<dbReference type="InterPro" id="IPR036291">
    <property type="entry name" value="NAD(P)-bd_dom_sf"/>
</dbReference>
<evidence type="ECO:0000313" key="6">
    <source>
        <dbReference type="Proteomes" id="UP000244755"/>
    </source>
</evidence>
<feature type="domain" description="Mannitol dehydrogenase N-terminal" evidence="3">
    <location>
        <begin position="13"/>
        <end position="234"/>
    </location>
</feature>
<organism evidence="5 6">
    <name type="scientific">Methylobacterium currus</name>
    <dbReference type="NCBI Taxonomy" id="2051553"/>
    <lineage>
        <taxon>Bacteria</taxon>
        <taxon>Pseudomonadati</taxon>
        <taxon>Pseudomonadota</taxon>
        <taxon>Alphaproteobacteria</taxon>
        <taxon>Hyphomicrobiales</taxon>
        <taxon>Methylobacteriaceae</taxon>
        <taxon>Methylobacterium</taxon>
    </lineage>
</organism>
<evidence type="ECO:0000256" key="2">
    <source>
        <dbReference type="ARBA" id="ARBA00023027"/>
    </source>
</evidence>
<reference evidence="5 6" key="1">
    <citation type="submission" date="2018-04" db="EMBL/GenBank/DDBJ databases">
        <title>Methylobacterium sp. PR1016A genome.</title>
        <authorList>
            <person name="Park W."/>
        </authorList>
    </citation>
    <scope>NUCLEOTIDE SEQUENCE [LARGE SCALE GENOMIC DNA]</scope>
    <source>
        <strain evidence="5 6">PR1016A</strain>
    </source>
</reference>
<dbReference type="OrthoDB" id="271711at2"/>
<gene>
    <name evidence="5" type="ORF">DA075_05485</name>
</gene>
<dbReference type="EMBL" id="CP028843">
    <property type="protein sequence ID" value="AWB20457.1"/>
    <property type="molecule type" value="Genomic_DNA"/>
</dbReference>
<evidence type="ECO:0000259" key="4">
    <source>
        <dbReference type="Pfam" id="PF08125"/>
    </source>
</evidence>
<dbReference type="Proteomes" id="UP000244755">
    <property type="component" value="Chromosome 1"/>
</dbReference>
<dbReference type="Pfam" id="PF01232">
    <property type="entry name" value="Mannitol_dh"/>
    <property type="match status" value="1"/>
</dbReference>
<keyword evidence="1" id="KW-0560">Oxidoreductase</keyword>
<dbReference type="InterPro" id="IPR013118">
    <property type="entry name" value="Mannitol_DH_C"/>
</dbReference>
<dbReference type="InterPro" id="IPR008927">
    <property type="entry name" value="6-PGluconate_DH-like_C_sf"/>
</dbReference>
<dbReference type="KEGG" id="mee:DA075_05485"/>
<dbReference type="SUPFAM" id="SSF48179">
    <property type="entry name" value="6-phosphogluconate dehydrogenase C-terminal domain-like"/>
    <property type="match status" value="1"/>
</dbReference>
<dbReference type="PANTHER" id="PTHR30524">
    <property type="entry name" value="MANNITOL-1-PHOSPHATE 5-DEHYDROGENASE"/>
    <property type="match status" value="1"/>
</dbReference>
<sequence length="387" mass="41923">MSASENSAIRPRRVVQFGTSRFLQAHADLFIHDARQAGQAVGPVAVVQTSGADSRAGRVAAFGAPGGYPVVIRGIADGAPVERQVAVTSIDRGLSATTDWEAVTALFVEEAEIVLSNTGDTGYAIPASDRGAGWVEAHPPASFPGKLAQLLYRRWQAGGRPLTVLPCELINRNGRVLQGLVLDLAAQAGLPEQFRTWLREGVTVADTLVDRIVSEPIEPVGAVAEPYALWAIERRPGLVLPCEHPCIVLADDLEPFERLKLHILNLGHTFLAEIWRREARPGPETVREILADPAIRARLDALYRDEVVPGFAARGMEAEATDYVAATLDRFRNPFLNHRIADIAQNHVQKVERRVHAFLDWVEEAGASLPAPALRALAAAYPRPGAA</sequence>
<dbReference type="SUPFAM" id="SSF51735">
    <property type="entry name" value="NAD(P)-binding Rossmann-fold domains"/>
    <property type="match status" value="1"/>
</dbReference>
<dbReference type="Gene3D" id="1.10.1040.10">
    <property type="entry name" value="N-(1-d-carboxylethyl)-l-norvaline Dehydrogenase, domain 2"/>
    <property type="match status" value="1"/>
</dbReference>
<dbReference type="AlphaFoldDB" id="A0A2R4WFY7"/>
<name>A0A2R4WFY7_9HYPH</name>